<dbReference type="EMBL" id="LAZR01004126">
    <property type="protein sequence ID" value="KKN11520.1"/>
    <property type="molecule type" value="Genomic_DNA"/>
</dbReference>
<evidence type="ECO:0000313" key="2">
    <source>
        <dbReference type="EMBL" id="KKN11520.1"/>
    </source>
</evidence>
<feature type="transmembrane region" description="Helical" evidence="1">
    <location>
        <begin position="262"/>
        <end position="280"/>
    </location>
</feature>
<reference evidence="2" key="1">
    <citation type="journal article" date="2015" name="Nature">
        <title>Complex archaea that bridge the gap between prokaryotes and eukaryotes.</title>
        <authorList>
            <person name="Spang A."/>
            <person name="Saw J.H."/>
            <person name="Jorgensen S.L."/>
            <person name="Zaremba-Niedzwiedzka K."/>
            <person name="Martijn J."/>
            <person name="Lind A.E."/>
            <person name="van Eijk R."/>
            <person name="Schleper C."/>
            <person name="Guy L."/>
            <person name="Ettema T.J."/>
        </authorList>
    </citation>
    <scope>NUCLEOTIDE SEQUENCE</scope>
</reference>
<comment type="caution">
    <text evidence="2">The sequence shown here is derived from an EMBL/GenBank/DDBJ whole genome shotgun (WGS) entry which is preliminary data.</text>
</comment>
<sequence>MAAGQGNVEYIGKIQLDASELMRVLGLGGGGGGGGGMAAGGGGAATSGDLKQQENIQKGMRKAHKDPSFMSIFKPLVALEGLKALVSNSRVANAYLGGMGKMFSAAIDLLLLPFTPLFNLLMVAMSKLIGWLIDSGVLEWVAEGVDKLVNLMGGFVNWIKVMFTDPVEGFKQALGWLWDRIKEFFGDPKEWFKNAAQLAVAGAGVLGAAAMMPVVGGPIRAGIGAAVGGLGGLLGFGGGKGAKPPSPGGGGGGFRMGGMGRMLGGGALMAGGLGLGMIGGQQGGAAGTASRIGGMGMMGAGAGLMVGGPMGALVGGGLGLGVGALDQGLLGGKIGKFMGMGGGGGGGGGGGDVTGDIKNIGTQNITMNVYVKDKEMAKEIIKNIDEQMTASAEAG</sequence>
<accession>A0A0F9MW43</accession>
<dbReference type="AlphaFoldDB" id="A0A0F9MW43"/>
<feature type="transmembrane region" description="Helical" evidence="1">
    <location>
        <begin position="109"/>
        <end position="133"/>
    </location>
</feature>
<evidence type="ECO:0000256" key="1">
    <source>
        <dbReference type="SAM" id="Phobius"/>
    </source>
</evidence>
<gene>
    <name evidence="2" type="ORF">LCGC14_1025650</name>
</gene>
<keyword evidence="1" id="KW-0812">Transmembrane</keyword>
<feature type="transmembrane region" description="Helical" evidence="1">
    <location>
        <begin position="195"/>
        <end position="215"/>
    </location>
</feature>
<protein>
    <submittedName>
        <fullName evidence="2">Uncharacterized protein</fullName>
    </submittedName>
</protein>
<name>A0A0F9MW43_9ZZZZ</name>
<proteinExistence type="predicted"/>
<organism evidence="2">
    <name type="scientific">marine sediment metagenome</name>
    <dbReference type="NCBI Taxonomy" id="412755"/>
    <lineage>
        <taxon>unclassified sequences</taxon>
        <taxon>metagenomes</taxon>
        <taxon>ecological metagenomes</taxon>
    </lineage>
</organism>
<keyword evidence="1" id="KW-1133">Transmembrane helix</keyword>
<feature type="transmembrane region" description="Helical" evidence="1">
    <location>
        <begin position="300"/>
        <end position="325"/>
    </location>
</feature>
<keyword evidence="1" id="KW-0472">Membrane</keyword>